<proteinExistence type="predicted"/>
<keyword evidence="1" id="KW-0812">Transmembrane</keyword>
<dbReference type="Proteomes" id="UP000032522">
    <property type="component" value="Unassembled WGS sequence"/>
</dbReference>
<feature type="transmembrane region" description="Helical" evidence="1">
    <location>
        <begin position="60"/>
        <end position="85"/>
    </location>
</feature>
<dbReference type="AlphaFoldDB" id="A0A0D8BXN1"/>
<keyword evidence="1" id="KW-0472">Membrane</keyword>
<feature type="transmembrane region" description="Helical" evidence="1">
    <location>
        <begin position="34"/>
        <end position="53"/>
    </location>
</feature>
<protein>
    <submittedName>
        <fullName evidence="2">Putative membrane protein</fullName>
    </submittedName>
</protein>
<organism evidence="2 3">
    <name type="scientific">Geobacillus kaustophilus</name>
    <dbReference type="NCBI Taxonomy" id="1462"/>
    <lineage>
        <taxon>Bacteria</taxon>
        <taxon>Bacillati</taxon>
        <taxon>Bacillota</taxon>
        <taxon>Bacilli</taxon>
        <taxon>Bacillales</taxon>
        <taxon>Anoxybacillaceae</taxon>
        <taxon>Geobacillus</taxon>
        <taxon>Geobacillus thermoleovorans group</taxon>
    </lineage>
</organism>
<name>A0A0D8BXN1_GEOKU</name>
<comment type="caution">
    <text evidence="2">The sequence shown here is derived from an EMBL/GenBank/DDBJ whole genome shotgun (WGS) entry which is preliminary data.</text>
</comment>
<evidence type="ECO:0000256" key="1">
    <source>
        <dbReference type="SAM" id="Phobius"/>
    </source>
</evidence>
<reference evidence="2 3" key="1">
    <citation type="submission" date="2015-01" db="EMBL/GenBank/DDBJ databases">
        <authorList>
            <person name="Filippidou S."/>
            <person name="Jeanneret N."/>
            <person name="Russel-Delif L."/>
            <person name="Junier T."/>
            <person name="Wunderlin T."/>
            <person name="Molina V."/>
            <person name="Johnson S.L."/>
            <person name="Davenport K.W."/>
            <person name="Chain P.S."/>
            <person name="Dorador C."/>
            <person name="Junier P."/>
        </authorList>
    </citation>
    <scope>NUCLEOTIDE SEQUENCE [LARGE SCALE GENOMIC DNA]</scope>
    <source>
        <strain evidence="2 3">Et7/4</strain>
    </source>
</reference>
<sequence>MKLFFKKVFLSIVLFFLALSLFSSWSFAWAVFPFALLLILLVCIVTEGILLFFDKKFHSMVVLIVATLVSIPFYLSVAFVVPIYIGAVGYDIGRRVFAQR</sequence>
<gene>
    <name evidence="2" type="ORF">LG52_2243</name>
</gene>
<evidence type="ECO:0000313" key="2">
    <source>
        <dbReference type="EMBL" id="KJE28956.1"/>
    </source>
</evidence>
<keyword evidence="1" id="KW-1133">Transmembrane helix</keyword>
<dbReference type="EMBL" id="JYBP01000003">
    <property type="protein sequence ID" value="KJE28956.1"/>
    <property type="molecule type" value="Genomic_DNA"/>
</dbReference>
<dbReference type="PATRIC" id="fig|1462.6.peg.2512"/>
<dbReference type="RefSeq" id="WP_044731993.1">
    <property type="nucleotide sequence ID" value="NZ_JYBP01000003.1"/>
</dbReference>
<evidence type="ECO:0000313" key="3">
    <source>
        <dbReference type="Proteomes" id="UP000032522"/>
    </source>
</evidence>
<accession>A0A0D8BXN1</accession>